<reference evidence="1" key="1">
    <citation type="journal article" date="2015" name="Nature">
        <title>Complex archaea that bridge the gap between prokaryotes and eukaryotes.</title>
        <authorList>
            <person name="Spang A."/>
            <person name="Saw J.H."/>
            <person name="Jorgensen S.L."/>
            <person name="Zaremba-Niedzwiedzka K."/>
            <person name="Martijn J."/>
            <person name="Lind A.E."/>
            <person name="van Eijk R."/>
            <person name="Schleper C."/>
            <person name="Guy L."/>
            <person name="Ettema T.J."/>
        </authorList>
    </citation>
    <scope>NUCLEOTIDE SEQUENCE</scope>
</reference>
<name>A0A0F9SMM5_9ZZZZ</name>
<organism evidence="1">
    <name type="scientific">marine sediment metagenome</name>
    <dbReference type="NCBI Taxonomy" id="412755"/>
    <lineage>
        <taxon>unclassified sequences</taxon>
        <taxon>metagenomes</taxon>
        <taxon>ecological metagenomes</taxon>
    </lineage>
</organism>
<comment type="caution">
    <text evidence="1">The sequence shown here is derived from an EMBL/GenBank/DDBJ whole genome shotgun (WGS) entry which is preliminary data.</text>
</comment>
<dbReference type="AlphaFoldDB" id="A0A0F9SMM5"/>
<sequence>MEDLFRMKLGLIAELVRDDAHVDLV</sequence>
<evidence type="ECO:0000313" key="1">
    <source>
        <dbReference type="EMBL" id="KKN30518.1"/>
    </source>
</evidence>
<gene>
    <name evidence="1" type="ORF">LCGC14_0833430</name>
</gene>
<accession>A0A0F9SMM5</accession>
<feature type="non-terminal residue" evidence="1">
    <location>
        <position position="25"/>
    </location>
</feature>
<protein>
    <submittedName>
        <fullName evidence="1">Uncharacterized protein</fullName>
    </submittedName>
</protein>
<dbReference type="EMBL" id="LAZR01002400">
    <property type="protein sequence ID" value="KKN30518.1"/>
    <property type="molecule type" value="Genomic_DNA"/>
</dbReference>
<proteinExistence type="predicted"/>